<sequence length="62" mass="6930">MDFIDGLPFSKEKSTLLVVVGRLSKYAYFLLVTHPYIALGIAQFFFNSVFKLPGMPQTIVCG</sequence>
<dbReference type="SUPFAM" id="SSF53098">
    <property type="entry name" value="Ribonuclease H-like"/>
    <property type="match status" value="1"/>
</dbReference>
<evidence type="ECO:0000256" key="1">
    <source>
        <dbReference type="SAM" id="Phobius"/>
    </source>
</evidence>
<dbReference type="Gene3D" id="3.30.420.10">
    <property type="entry name" value="Ribonuclease H-like superfamily/Ribonuclease H"/>
    <property type="match status" value="1"/>
</dbReference>
<dbReference type="InterPro" id="IPR036397">
    <property type="entry name" value="RNaseH_sf"/>
</dbReference>
<evidence type="ECO:0000313" key="2">
    <source>
        <dbReference type="EMBL" id="MBW95857.1"/>
    </source>
</evidence>
<accession>A0A2P2JQV9</accession>
<dbReference type="GO" id="GO:0003676">
    <property type="term" value="F:nucleic acid binding"/>
    <property type="evidence" value="ECO:0007669"/>
    <property type="project" value="InterPro"/>
</dbReference>
<dbReference type="EMBL" id="GGEC01015374">
    <property type="protein sequence ID" value="MBW95857.1"/>
    <property type="molecule type" value="Transcribed_RNA"/>
</dbReference>
<proteinExistence type="predicted"/>
<dbReference type="AlphaFoldDB" id="A0A2P2JQV9"/>
<organism evidence="2">
    <name type="scientific">Rhizophora mucronata</name>
    <name type="common">Asiatic mangrove</name>
    <dbReference type="NCBI Taxonomy" id="61149"/>
    <lineage>
        <taxon>Eukaryota</taxon>
        <taxon>Viridiplantae</taxon>
        <taxon>Streptophyta</taxon>
        <taxon>Embryophyta</taxon>
        <taxon>Tracheophyta</taxon>
        <taxon>Spermatophyta</taxon>
        <taxon>Magnoliopsida</taxon>
        <taxon>eudicotyledons</taxon>
        <taxon>Gunneridae</taxon>
        <taxon>Pentapetalae</taxon>
        <taxon>rosids</taxon>
        <taxon>fabids</taxon>
        <taxon>Malpighiales</taxon>
        <taxon>Rhizophoraceae</taxon>
        <taxon>Rhizophora</taxon>
    </lineage>
</organism>
<protein>
    <submittedName>
        <fullName evidence="2">Uncharacterized protein</fullName>
    </submittedName>
</protein>
<name>A0A2P2JQV9_RHIMU</name>
<keyword evidence="1" id="KW-1133">Transmembrane helix</keyword>
<feature type="transmembrane region" description="Helical" evidence="1">
    <location>
        <begin position="26"/>
        <end position="46"/>
    </location>
</feature>
<keyword evidence="1" id="KW-0812">Transmembrane</keyword>
<dbReference type="InterPro" id="IPR012337">
    <property type="entry name" value="RNaseH-like_sf"/>
</dbReference>
<keyword evidence="1" id="KW-0472">Membrane</keyword>
<reference evidence="2" key="1">
    <citation type="submission" date="2018-02" db="EMBL/GenBank/DDBJ databases">
        <title>Rhizophora mucronata_Transcriptome.</title>
        <authorList>
            <person name="Meera S.P."/>
            <person name="Sreeshan A."/>
            <person name="Augustine A."/>
        </authorList>
    </citation>
    <scope>NUCLEOTIDE SEQUENCE</scope>
    <source>
        <tissue evidence="2">Leaf</tissue>
    </source>
</reference>